<dbReference type="GO" id="GO:0005576">
    <property type="term" value="C:extracellular region"/>
    <property type="evidence" value="ECO:0007669"/>
    <property type="project" value="InterPro"/>
</dbReference>
<name>S8AFJ0_DACHA</name>
<evidence type="ECO:0000313" key="5">
    <source>
        <dbReference type="Proteomes" id="UP000015100"/>
    </source>
</evidence>
<feature type="chain" id="PRO_5004547929" description="CBM1 domain-containing protein" evidence="2">
    <location>
        <begin position="19"/>
        <end position="134"/>
    </location>
</feature>
<dbReference type="EMBL" id="AQGS01000443">
    <property type="protein sequence ID" value="EPS39906.1"/>
    <property type="molecule type" value="Genomic_DNA"/>
</dbReference>
<dbReference type="GO" id="GO:0030248">
    <property type="term" value="F:cellulose binding"/>
    <property type="evidence" value="ECO:0007669"/>
    <property type="project" value="InterPro"/>
</dbReference>
<dbReference type="HOGENOM" id="CLU_122454_0_0_1"/>
<evidence type="ECO:0000259" key="3">
    <source>
        <dbReference type="PROSITE" id="PS51164"/>
    </source>
</evidence>
<accession>S8AFJ0</accession>
<dbReference type="SUPFAM" id="SSF57180">
    <property type="entry name" value="Cellulose-binding domain"/>
    <property type="match status" value="1"/>
</dbReference>
<dbReference type="OrthoDB" id="5280466at2759"/>
<dbReference type="OMA" id="PYYGQCI"/>
<dbReference type="GO" id="GO:0005975">
    <property type="term" value="P:carbohydrate metabolic process"/>
    <property type="evidence" value="ECO:0007669"/>
    <property type="project" value="InterPro"/>
</dbReference>
<dbReference type="Proteomes" id="UP000015100">
    <property type="component" value="Unassembled WGS sequence"/>
</dbReference>
<gene>
    <name evidence="4" type="ORF">H072_6277</name>
</gene>
<evidence type="ECO:0000256" key="2">
    <source>
        <dbReference type="SAM" id="SignalP"/>
    </source>
</evidence>
<dbReference type="AlphaFoldDB" id="S8AFJ0"/>
<comment type="caution">
    <text evidence="4">The sequence shown here is derived from an EMBL/GenBank/DDBJ whole genome shotgun (WGS) entry which is preliminary data.</text>
</comment>
<feature type="domain" description="CBM1" evidence="3">
    <location>
        <begin position="19"/>
        <end position="55"/>
    </location>
</feature>
<dbReference type="PROSITE" id="PS51164">
    <property type="entry name" value="CBM1_2"/>
    <property type="match status" value="1"/>
</dbReference>
<reference evidence="5" key="2">
    <citation type="submission" date="2013-04" db="EMBL/GenBank/DDBJ databases">
        <title>Genomic mechanisms accounting for the adaptation to parasitism in nematode-trapping fungi.</title>
        <authorList>
            <person name="Ahren D.G."/>
        </authorList>
    </citation>
    <scope>NUCLEOTIDE SEQUENCE [LARGE SCALE GENOMIC DNA]</scope>
    <source>
        <strain evidence="5">CBS 200.50</strain>
    </source>
</reference>
<dbReference type="InterPro" id="IPR000254">
    <property type="entry name" value="CBD"/>
</dbReference>
<keyword evidence="5" id="KW-1185">Reference proteome</keyword>
<proteinExistence type="predicted"/>
<feature type="signal peptide" evidence="2">
    <location>
        <begin position="1"/>
        <end position="18"/>
    </location>
</feature>
<reference evidence="4 5" key="1">
    <citation type="journal article" date="2013" name="PLoS Genet.">
        <title>Genomic mechanisms accounting for the adaptation to parasitism in nematode-trapping fungi.</title>
        <authorList>
            <person name="Meerupati T."/>
            <person name="Andersson K.M."/>
            <person name="Friman E."/>
            <person name="Kumar D."/>
            <person name="Tunlid A."/>
            <person name="Ahren D."/>
        </authorList>
    </citation>
    <scope>NUCLEOTIDE SEQUENCE [LARGE SCALE GENOMIC DNA]</scope>
    <source>
        <strain evidence="4 5">CBS 200.50</strain>
    </source>
</reference>
<dbReference type="SMART" id="SM00236">
    <property type="entry name" value="fCBD"/>
    <property type="match status" value="1"/>
</dbReference>
<evidence type="ECO:0000313" key="4">
    <source>
        <dbReference type="EMBL" id="EPS39906.1"/>
    </source>
</evidence>
<keyword evidence="1 2" id="KW-0732">Signal</keyword>
<sequence>MHSFKVVALAVAVPLAYAQTQTLWGQCYGITYKGPIICPDSATCTTYNPYYGQCIPTSTPKPTTTKTTTPVVTTTSTCKTTTNCSATTLPVACGTALVTATYCQTLCAGAVPTRITVPAMELEKRCPPPITTKV</sequence>
<dbReference type="InterPro" id="IPR035971">
    <property type="entry name" value="CBD_sf"/>
</dbReference>
<evidence type="ECO:0000256" key="1">
    <source>
        <dbReference type="ARBA" id="ARBA00022729"/>
    </source>
</evidence>
<protein>
    <recommendedName>
        <fullName evidence="3">CBM1 domain-containing protein</fullName>
    </recommendedName>
</protein>
<dbReference type="Pfam" id="PF00734">
    <property type="entry name" value="CBM_1"/>
    <property type="match status" value="1"/>
</dbReference>
<organism evidence="4 5">
    <name type="scientific">Dactylellina haptotyla (strain CBS 200.50)</name>
    <name type="common">Nematode-trapping fungus</name>
    <name type="synonym">Monacrosporium haptotylum</name>
    <dbReference type="NCBI Taxonomy" id="1284197"/>
    <lineage>
        <taxon>Eukaryota</taxon>
        <taxon>Fungi</taxon>
        <taxon>Dikarya</taxon>
        <taxon>Ascomycota</taxon>
        <taxon>Pezizomycotina</taxon>
        <taxon>Orbiliomycetes</taxon>
        <taxon>Orbiliales</taxon>
        <taxon>Orbiliaceae</taxon>
        <taxon>Dactylellina</taxon>
    </lineage>
</organism>